<evidence type="ECO:0000313" key="10">
    <source>
        <dbReference type="Proteomes" id="UP001621714"/>
    </source>
</evidence>
<organism evidence="9 10">
    <name type="scientific">Marinospirillum alkalitolerans</name>
    <dbReference type="NCBI Taxonomy" id="3123374"/>
    <lineage>
        <taxon>Bacteria</taxon>
        <taxon>Pseudomonadati</taxon>
        <taxon>Pseudomonadota</taxon>
        <taxon>Gammaproteobacteria</taxon>
        <taxon>Oceanospirillales</taxon>
        <taxon>Oceanospirillaceae</taxon>
        <taxon>Marinospirillum</taxon>
    </lineage>
</organism>
<dbReference type="GO" id="GO:0008855">
    <property type="term" value="F:exodeoxyribonuclease VII activity"/>
    <property type="evidence" value="ECO:0007669"/>
    <property type="project" value="UniProtKB-EC"/>
</dbReference>
<gene>
    <name evidence="5 9" type="primary">xseA</name>
    <name evidence="9" type="ORF">V6U78_04950</name>
</gene>
<dbReference type="EMBL" id="JBANFI010000002">
    <property type="protein sequence ID" value="MFK7160382.1"/>
    <property type="molecule type" value="Genomic_DNA"/>
</dbReference>
<dbReference type="PANTHER" id="PTHR30008">
    <property type="entry name" value="EXODEOXYRIBONUCLEASE 7 LARGE SUBUNIT"/>
    <property type="match status" value="1"/>
</dbReference>
<dbReference type="RefSeq" id="WP_405337970.1">
    <property type="nucleotide sequence ID" value="NZ_JBANFI010000002.1"/>
</dbReference>
<comment type="subcellular location">
    <subcellularLocation>
        <location evidence="5 6">Cytoplasm</location>
    </subcellularLocation>
</comment>
<dbReference type="HAMAP" id="MF_00378">
    <property type="entry name" value="Exonuc_7_L"/>
    <property type="match status" value="1"/>
</dbReference>
<accession>A0ABW8PVR8</accession>
<dbReference type="InterPro" id="IPR020579">
    <property type="entry name" value="Exonuc_VII_lsu_C"/>
</dbReference>
<dbReference type="EC" id="3.1.11.6" evidence="5"/>
<keyword evidence="10" id="KW-1185">Reference proteome</keyword>
<keyword evidence="1 5" id="KW-0963">Cytoplasm</keyword>
<dbReference type="InterPro" id="IPR003753">
    <property type="entry name" value="Exonuc_VII_L"/>
</dbReference>
<dbReference type="InterPro" id="IPR025824">
    <property type="entry name" value="OB-fold_nuc-bd_dom"/>
</dbReference>
<feature type="domain" description="Exonuclease VII large subunit C-terminal" evidence="7">
    <location>
        <begin position="133"/>
        <end position="447"/>
    </location>
</feature>
<comment type="function">
    <text evidence="5">Bidirectionally degrades single-stranded DNA into large acid-insoluble oligonucleotides, which are then degraded further into small acid-soluble oligonucleotides.</text>
</comment>
<dbReference type="NCBIfam" id="TIGR00237">
    <property type="entry name" value="xseA"/>
    <property type="match status" value="1"/>
</dbReference>
<comment type="caution">
    <text evidence="9">The sequence shown here is derived from an EMBL/GenBank/DDBJ whole genome shotgun (WGS) entry which is preliminary data.</text>
</comment>
<name>A0ABW8PVR8_9GAMM</name>
<keyword evidence="2 5" id="KW-0540">Nuclease</keyword>
<evidence type="ECO:0000259" key="7">
    <source>
        <dbReference type="Pfam" id="PF02601"/>
    </source>
</evidence>
<dbReference type="CDD" id="cd04489">
    <property type="entry name" value="ExoVII_LU_OBF"/>
    <property type="match status" value="1"/>
</dbReference>
<feature type="domain" description="OB-fold nucleic acid binding" evidence="8">
    <location>
        <begin position="18"/>
        <end position="108"/>
    </location>
</feature>
<evidence type="ECO:0000256" key="1">
    <source>
        <dbReference type="ARBA" id="ARBA00022490"/>
    </source>
</evidence>
<sequence>MSQQSAFQSQTELFAPCLSVSQLNQQARRLLEGGLVNLWVEGEISNFTPSASGHWYFTLKDEQAQISCVLFSQRQLLLKPPNNGDQVRLKGQVSLYEQRGQYQFLVSGLRQTGLGDALLRFEELKQKLQAEGLFDPARRRPLPLYPDRIGVITSAQGAALHDVLKVIQRRWPLAQVLLYPAQVQGKEAPLSLRRALALAQYHGQPDVLLLVRGGGSLEDLQAFNDEVLARMVAASAIPVVTGVGHETDTTLVDFVSDLRAPTPSVAAESVTPERTQLLAKLEQQQGRLLHALMLRLRAEQQRLDELSWRCAQPRQLTVARQRWTQLDQRLQAQHPQRRQAQQQARWSALQTRLMYQAPQRRLATYRTQWQALVLRLERAQGQSLERAQRRWHEQLGRLDLISPLRTLARGYALVTPEAAPTQPLRSATQVQAGDRLQVQLAQGQLRCLVLDTQSTEIASSD</sequence>
<evidence type="ECO:0000259" key="8">
    <source>
        <dbReference type="Pfam" id="PF13742"/>
    </source>
</evidence>
<proteinExistence type="inferred from homology"/>
<dbReference type="PANTHER" id="PTHR30008:SF0">
    <property type="entry name" value="EXODEOXYRIBONUCLEASE 7 LARGE SUBUNIT"/>
    <property type="match status" value="1"/>
</dbReference>
<evidence type="ECO:0000256" key="3">
    <source>
        <dbReference type="ARBA" id="ARBA00022801"/>
    </source>
</evidence>
<evidence type="ECO:0000256" key="2">
    <source>
        <dbReference type="ARBA" id="ARBA00022722"/>
    </source>
</evidence>
<keyword evidence="3 5" id="KW-0378">Hydrolase</keyword>
<evidence type="ECO:0000256" key="5">
    <source>
        <dbReference type="HAMAP-Rule" id="MF_00378"/>
    </source>
</evidence>
<comment type="catalytic activity">
    <reaction evidence="5 6">
        <text>Exonucleolytic cleavage in either 5'- to 3'- or 3'- to 5'-direction to yield nucleoside 5'-phosphates.</text>
        <dbReference type="EC" id="3.1.11.6"/>
    </reaction>
</comment>
<comment type="subunit">
    <text evidence="5">Heterooligomer composed of large and small subunits.</text>
</comment>
<protein>
    <recommendedName>
        <fullName evidence="5">Exodeoxyribonuclease 7 large subunit</fullName>
        <ecNumber evidence="5">3.1.11.6</ecNumber>
    </recommendedName>
    <alternativeName>
        <fullName evidence="5">Exodeoxyribonuclease VII large subunit</fullName>
        <shortName evidence="5">Exonuclease VII large subunit</shortName>
    </alternativeName>
</protein>
<dbReference type="Proteomes" id="UP001621714">
    <property type="component" value="Unassembled WGS sequence"/>
</dbReference>
<evidence type="ECO:0000256" key="4">
    <source>
        <dbReference type="ARBA" id="ARBA00022839"/>
    </source>
</evidence>
<keyword evidence="4 5" id="KW-0269">Exonuclease</keyword>
<dbReference type="Pfam" id="PF02601">
    <property type="entry name" value="Exonuc_VII_L"/>
    <property type="match status" value="1"/>
</dbReference>
<reference evidence="9 10" key="1">
    <citation type="submission" date="2024-02" db="EMBL/GenBank/DDBJ databases">
        <title>Marinospirillum sp. MEB 164 isolated from Lonar lake sediment.</title>
        <authorList>
            <person name="Joshi A."/>
            <person name="Thite S."/>
        </authorList>
    </citation>
    <scope>NUCLEOTIDE SEQUENCE [LARGE SCALE GENOMIC DNA]</scope>
    <source>
        <strain evidence="9 10">MEB164</strain>
    </source>
</reference>
<comment type="similarity">
    <text evidence="5 6">Belongs to the XseA family.</text>
</comment>
<dbReference type="Pfam" id="PF13742">
    <property type="entry name" value="tRNA_anti_2"/>
    <property type="match status" value="1"/>
</dbReference>
<evidence type="ECO:0000313" key="9">
    <source>
        <dbReference type="EMBL" id="MFK7160382.1"/>
    </source>
</evidence>
<evidence type="ECO:0000256" key="6">
    <source>
        <dbReference type="RuleBase" id="RU004355"/>
    </source>
</evidence>